<dbReference type="RefSeq" id="XP_025376409.1">
    <property type="nucleotide sequence ID" value="XM_025518864.1"/>
</dbReference>
<evidence type="ECO:0000256" key="8">
    <source>
        <dbReference type="ARBA" id="ARBA00039255"/>
    </source>
</evidence>
<dbReference type="AlphaFoldDB" id="A0A316YJ43"/>
<evidence type="ECO:0000256" key="2">
    <source>
        <dbReference type="ARBA" id="ARBA00022540"/>
    </source>
</evidence>
<reference evidence="11 12" key="1">
    <citation type="journal article" date="2018" name="Mol. Biol. Evol.">
        <title>Broad Genomic Sampling Reveals a Smut Pathogenic Ancestry of the Fungal Clade Ustilaginomycotina.</title>
        <authorList>
            <person name="Kijpornyongpan T."/>
            <person name="Mondo S.J."/>
            <person name="Barry K."/>
            <person name="Sandor L."/>
            <person name="Lee J."/>
            <person name="Lipzen A."/>
            <person name="Pangilinan J."/>
            <person name="LaButti K."/>
            <person name="Hainaut M."/>
            <person name="Henrissat B."/>
            <person name="Grigoriev I.V."/>
            <person name="Spatafora J.W."/>
            <person name="Aime M.C."/>
        </authorList>
    </citation>
    <scope>NUCLEOTIDE SEQUENCE [LARGE SCALE GENOMIC DNA]</scope>
    <source>
        <strain evidence="11 12">MCA 4198</strain>
    </source>
</reference>
<evidence type="ECO:0000256" key="3">
    <source>
        <dbReference type="ARBA" id="ARBA00022845"/>
    </source>
</evidence>
<organism evidence="11 12">
    <name type="scientific">Acaromyces ingoldii</name>
    <dbReference type="NCBI Taxonomy" id="215250"/>
    <lineage>
        <taxon>Eukaryota</taxon>
        <taxon>Fungi</taxon>
        <taxon>Dikarya</taxon>
        <taxon>Basidiomycota</taxon>
        <taxon>Ustilaginomycotina</taxon>
        <taxon>Exobasidiomycetes</taxon>
        <taxon>Exobasidiales</taxon>
        <taxon>Cryptobasidiaceae</taxon>
        <taxon>Acaromyces</taxon>
    </lineage>
</organism>
<feature type="region of interest" description="Disordered" evidence="10">
    <location>
        <begin position="25"/>
        <end position="68"/>
    </location>
</feature>
<dbReference type="GO" id="GO:0006417">
    <property type="term" value="P:regulation of translation"/>
    <property type="evidence" value="ECO:0007669"/>
    <property type="project" value="UniProtKB-KW"/>
</dbReference>
<dbReference type="STRING" id="215250.A0A316YJ43"/>
<keyword evidence="5 9" id="KW-0648">Protein biosynthesis</keyword>
<dbReference type="InParanoid" id="A0A316YJ43"/>
<dbReference type="OrthoDB" id="590761at2759"/>
<dbReference type="FunFam" id="3.30.760.10:FF:000011">
    <property type="entry name" value="Eukaryotic translation initiation factor 4E"/>
    <property type="match status" value="1"/>
</dbReference>
<dbReference type="EMBL" id="KZ819637">
    <property type="protein sequence ID" value="PWN89211.1"/>
    <property type="molecule type" value="Genomic_DNA"/>
</dbReference>
<evidence type="ECO:0000313" key="12">
    <source>
        <dbReference type="Proteomes" id="UP000245768"/>
    </source>
</evidence>
<dbReference type="InterPro" id="IPR023398">
    <property type="entry name" value="TIF_eIF4e-like"/>
</dbReference>
<dbReference type="GeneID" id="37040780"/>
<evidence type="ECO:0000313" key="11">
    <source>
        <dbReference type="EMBL" id="PWN89211.1"/>
    </source>
</evidence>
<dbReference type="FunCoup" id="A0A316YJ43">
    <property type="interactions" value="348"/>
</dbReference>
<dbReference type="Gene3D" id="3.30.760.10">
    <property type="entry name" value="RNA Cap, Translation Initiation Factor Eif4e"/>
    <property type="match status" value="1"/>
</dbReference>
<evidence type="ECO:0000256" key="5">
    <source>
        <dbReference type="ARBA" id="ARBA00022917"/>
    </source>
</evidence>
<keyword evidence="4 9" id="KW-0694">RNA-binding</keyword>
<gene>
    <name evidence="11" type="ORF">FA10DRAFT_231677</name>
</gene>
<dbReference type="SUPFAM" id="SSF55418">
    <property type="entry name" value="eIF4e-like"/>
    <property type="match status" value="1"/>
</dbReference>
<keyword evidence="12" id="KW-1185">Reference proteome</keyword>
<evidence type="ECO:0000256" key="4">
    <source>
        <dbReference type="ARBA" id="ARBA00022884"/>
    </source>
</evidence>
<evidence type="ECO:0000256" key="1">
    <source>
        <dbReference type="ARBA" id="ARBA00009860"/>
    </source>
</evidence>
<sequence length="305" mass="32876">MATSSLPPQPAAAASAALDAAISDFKENGDTSATGSGAPTSASAEQQESSSDTAADPDDSMRTVFNDPQNFNVKHPLFNTWTLWFDNPSAKGMGKAPGGKDSWGEDLNKVVDIDSVEEFWGLHSNIIPPSVLPQKANYYLFKRGIKPAWEDEANAKGGKWSIQLPREKSRAGIDTLWLFTMLSAIGETLEPASGGEELITGVIMSARPNLYRISIWTSKAEDPEETAVAGSIGNRLLEIGKHFKTQILGYDINQKIGGNLSSDVEFQSHKESEKKKGKKFVVVSCSWMKGSSTVGGSGQFLTPRC</sequence>
<accession>A0A316YJ43</accession>
<feature type="compositionally biased region" description="Low complexity" evidence="10">
    <location>
        <begin position="30"/>
        <end position="54"/>
    </location>
</feature>
<keyword evidence="3" id="KW-0810">Translation regulation</keyword>
<dbReference type="GO" id="GO:0016281">
    <property type="term" value="C:eukaryotic translation initiation factor 4F complex"/>
    <property type="evidence" value="ECO:0007669"/>
    <property type="project" value="TreeGrafter"/>
</dbReference>
<evidence type="ECO:0000256" key="9">
    <source>
        <dbReference type="RuleBase" id="RU004374"/>
    </source>
</evidence>
<dbReference type="InterPro" id="IPR001040">
    <property type="entry name" value="TIF_eIF_4E"/>
</dbReference>
<dbReference type="GO" id="GO:0003743">
    <property type="term" value="F:translation initiation factor activity"/>
    <property type="evidence" value="ECO:0007669"/>
    <property type="project" value="UniProtKB-KW"/>
</dbReference>
<protein>
    <recommendedName>
        <fullName evidence="8">Eukaryotic translation initiation factor 4E</fullName>
    </recommendedName>
    <alternativeName>
        <fullName evidence="7">eIF-4F 25 kDa subunit</fullName>
    </alternativeName>
    <alternativeName>
        <fullName evidence="6">mRNA cap-binding protein</fullName>
    </alternativeName>
</protein>
<dbReference type="GO" id="GO:0000340">
    <property type="term" value="F:RNA 7-methylguanosine cap binding"/>
    <property type="evidence" value="ECO:0007669"/>
    <property type="project" value="TreeGrafter"/>
</dbReference>
<keyword evidence="2 9" id="KW-0396">Initiation factor</keyword>
<comment type="similarity">
    <text evidence="1 9">Belongs to the eukaryotic initiation factor 4E family.</text>
</comment>
<evidence type="ECO:0000256" key="7">
    <source>
        <dbReference type="ARBA" id="ARBA00032656"/>
    </source>
</evidence>
<name>A0A316YJ43_9BASI</name>
<dbReference type="Proteomes" id="UP000245768">
    <property type="component" value="Unassembled WGS sequence"/>
</dbReference>
<dbReference type="PANTHER" id="PTHR11960">
    <property type="entry name" value="EUKARYOTIC TRANSLATION INITIATION FACTOR 4E RELATED"/>
    <property type="match status" value="1"/>
</dbReference>
<dbReference type="Pfam" id="PF01652">
    <property type="entry name" value="IF4E"/>
    <property type="match status" value="1"/>
</dbReference>
<evidence type="ECO:0000256" key="6">
    <source>
        <dbReference type="ARBA" id="ARBA00030245"/>
    </source>
</evidence>
<dbReference type="PANTHER" id="PTHR11960:SF8">
    <property type="entry name" value="EUKARYOTIC TRANSLATION INITIATION FACTOR 4E1-RELATED"/>
    <property type="match status" value="1"/>
</dbReference>
<evidence type="ECO:0000256" key="10">
    <source>
        <dbReference type="SAM" id="MobiDB-lite"/>
    </source>
</evidence>
<proteinExistence type="inferred from homology"/>